<name>A0A8C5M0Z9_9ANUR</name>
<proteinExistence type="predicted"/>
<keyword evidence="2" id="KW-1185">Reference proteome</keyword>
<dbReference type="Ensembl" id="ENSLLET00000007538.1">
    <property type="protein sequence ID" value="ENSLLEP00000007239.1"/>
    <property type="gene ID" value="ENSLLEG00000004584.1"/>
</dbReference>
<reference evidence="1" key="2">
    <citation type="submission" date="2025-09" db="UniProtKB">
        <authorList>
            <consortium name="Ensembl"/>
        </authorList>
    </citation>
    <scope>IDENTIFICATION</scope>
</reference>
<sequence length="82" mass="8855">MLGLIKPYSTALLRHDLAALAAALLFSPSLFASTVRISNISLSISFSATSLSASIMFRTTTAPRCCNSRFSLRSRACRISNQ</sequence>
<evidence type="ECO:0000313" key="2">
    <source>
        <dbReference type="Proteomes" id="UP000694569"/>
    </source>
</evidence>
<accession>A0A8C5M0Z9</accession>
<dbReference type="GeneTree" id="ENSGT01030000239019"/>
<dbReference type="AlphaFoldDB" id="A0A8C5M0Z9"/>
<evidence type="ECO:0000313" key="1">
    <source>
        <dbReference type="Ensembl" id="ENSLLEP00000007239.1"/>
    </source>
</evidence>
<protein>
    <submittedName>
        <fullName evidence="1">Uncharacterized protein</fullName>
    </submittedName>
</protein>
<organism evidence="1 2">
    <name type="scientific">Leptobrachium leishanense</name>
    <name type="common">Leishan spiny toad</name>
    <dbReference type="NCBI Taxonomy" id="445787"/>
    <lineage>
        <taxon>Eukaryota</taxon>
        <taxon>Metazoa</taxon>
        <taxon>Chordata</taxon>
        <taxon>Craniata</taxon>
        <taxon>Vertebrata</taxon>
        <taxon>Euteleostomi</taxon>
        <taxon>Amphibia</taxon>
        <taxon>Batrachia</taxon>
        <taxon>Anura</taxon>
        <taxon>Pelobatoidea</taxon>
        <taxon>Megophryidae</taxon>
        <taxon>Leptobrachium</taxon>
    </lineage>
</organism>
<dbReference type="Proteomes" id="UP000694569">
    <property type="component" value="Unplaced"/>
</dbReference>
<reference evidence="1" key="1">
    <citation type="submission" date="2025-08" db="UniProtKB">
        <authorList>
            <consortium name="Ensembl"/>
        </authorList>
    </citation>
    <scope>IDENTIFICATION</scope>
</reference>